<evidence type="ECO:0000313" key="1">
    <source>
        <dbReference type="EMBL" id="KAH3869006.1"/>
    </source>
</evidence>
<protein>
    <submittedName>
        <fullName evidence="1">Uncharacterized protein</fullName>
    </submittedName>
</protein>
<reference evidence="1" key="2">
    <citation type="submission" date="2020-11" db="EMBL/GenBank/DDBJ databases">
        <authorList>
            <person name="McCartney M.A."/>
            <person name="Auch B."/>
            <person name="Kono T."/>
            <person name="Mallez S."/>
            <person name="Becker A."/>
            <person name="Gohl D.M."/>
            <person name="Silverstein K.A.T."/>
            <person name="Koren S."/>
            <person name="Bechman K.B."/>
            <person name="Herman A."/>
            <person name="Abrahante J.E."/>
            <person name="Garbe J."/>
        </authorList>
    </citation>
    <scope>NUCLEOTIDE SEQUENCE</scope>
    <source>
        <strain evidence="1">Duluth1</strain>
        <tissue evidence="1">Whole animal</tissue>
    </source>
</reference>
<organism evidence="1 2">
    <name type="scientific">Dreissena polymorpha</name>
    <name type="common">Zebra mussel</name>
    <name type="synonym">Mytilus polymorpha</name>
    <dbReference type="NCBI Taxonomy" id="45954"/>
    <lineage>
        <taxon>Eukaryota</taxon>
        <taxon>Metazoa</taxon>
        <taxon>Spiralia</taxon>
        <taxon>Lophotrochozoa</taxon>
        <taxon>Mollusca</taxon>
        <taxon>Bivalvia</taxon>
        <taxon>Autobranchia</taxon>
        <taxon>Heteroconchia</taxon>
        <taxon>Euheterodonta</taxon>
        <taxon>Imparidentia</taxon>
        <taxon>Neoheterodontei</taxon>
        <taxon>Myida</taxon>
        <taxon>Dreissenoidea</taxon>
        <taxon>Dreissenidae</taxon>
        <taxon>Dreissena</taxon>
    </lineage>
</organism>
<accession>A0A9D4M615</accession>
<comment type="caution">
    <text evidence="1">The sequence shown here is derived from an EMBL/GenBank/DDBJ whole genome shotgun (WGS) entry which is preliminary data.</text>
</comment>
<dbReference type="EMBL" id="JAIWYP010000002">
    <property type="protein sequence ID" value="KAH3869006.1"/>
    <property type="molecule type" value="Genomic_DNA"/>
</dbReference>
<feature type="non-terminal residue" evidence="1">
    <location>
        <position position="70"/>
    </location>
</feature>
<dbReference type="AlphaFoldDB" id="A0A9D4M615"/>
<dbReference type="Proteomes" id="UP000828390">
    <property type="component" value="Unassembled WGS sequence"/>
</dbReference>
<reference evidence="1" key="1">
    <citation type="journal article" date="2019" name="bioRxiv">
        <title>The Genome of the Zebra Mussel, Dreissena polymorpha: A Resource for Invasive Species Research.</title>
        <authorList>
            <person name="McCartney M.A."/>
            <person name="Auch B."/>
            <person name="Kono T."/>
            <person name="Mallez S."/>
            <person name="Zhang Y."/>
            <person name="Obille A."/>
            <person name="Becker A."/>
            <person name="Abrahante J.E."/>
            <person name="Garbe J."/>
            <person name="Badalamenti J.P."/>
            <person name="Herman A."/>
            <person name="Mangelson H."/>
            <person name="Liachko I."/>
            <person name="Sullivan S."/>
            <person name="Sone E.D."/>
            <person name="Koren S."/>
            <person name="Silverstein K.A.T."/>
            <person name="Beckman K.B."/>
            <person name="Gohl D.M."/>
        </authorList>
    </citation>
    <scope>NUCLEOTIDE SEQUENCE</scope>
    <source>
        <strain evidence="1">Duluth1</strain>
        <tissue evidence="1">Whole animal</tissue>
    </source>
</reference>
<evidence type="ECO:0000313" key="2">
    <source>
        <dbReference type="Proteomes" id="UP000828390"/>
    </source>
</evidence>
<proteinExistence type="predicted"/>
<sequence length="70" mass="8181">MGHDKENQKIHLKYEDDDYTDDKYCGGGDDDDYYHYDDNYACWNQILKAFANGFDPDETPQNVASHQDPN</sequence>
<name>A0A9D4M615_DREPO</name>
<keyword evidence="2" id="KW-1185">Reference proteome</keyword>
<gene>
    <name evidence="1" type="ORF">DPMN_032162</name>
</gene>